<keyword evidence="1" id="KW-0597">Phosphoprotein</keyword>
<name>A0A0L6U4P0_9FIRM</name>
<feature type="modified residue" description="Phosphohistidine" evidence="1">
    <location>
        <position position="43"/>
    </location>
</feature>
<dbReference type="Pfam" id="PF01627">
    <property type="entry name" value="Hpt"/>
    <property type="match status" value="1"/>
</dbReference>
<protein>
    <recommendedName>
        <fullName evidence="2">HPt domain-containing protein</fullName>
    </recommendedName>
</protein>
<dbReference type="RefSeq" id="WP_050738452.1">
    <property type="nucleotide sequence ID" value="NZ_RXYC01000008.1"/>
</dbReference>
<comment type="caution">
    <text evidence="3">The sequence shown here is derived from an EMBL/GenBank/DDBJ whole genome shotgun (WGS) entry which is preliminary data.</text>
</comment>
<dbReference type="PANTHER" id="PTHR43395">
    <property type="entry name" value="SENSOR HISTIDINE KINASE CHEA"/>
    <property type="match status" value="1"/>
</dbReference>
<dbReference type="STRING" id="52689.AKG39_00760"/>
<dbReference type="PROSITE" id="PS50894">
    <property type="entry name" value="HPT"/>
    <property type="match status" value="1"/>
</dbReference>
<accession>A0A0L6U4P0</accession>
<gene>
    <name evidence="3" type="ORF">AKG39_00760</name>
</gene>
<dbReference type="InterPro" id="IPR036641">
    <property type="entry name" value="HPT_dom_sf"/>
</dbReference>
<dbReference type="SUPFAM" id="SSF47226">
    <property type="entry name" value="Histidine-containing phosphotransfer domain, HPT domain"/>
    <property type="match status" value="1"/>
</dbReference>
<dbReference type="InterPro" id="IPR008207">
    <property type="entry name" value="Sig_transdc_His_kin_Hpt_dom"/>
</dbReference>
<dbReference type="Proteomes" id="UP000036873">
    <property type="component" value="Unassembled WGS sequence"/>
</dbReference>
<reference evidence="4" key="1">
    <citation type="submission" date="2015-07" db="EMBL/GenBank/DDBJ databases">
        <title>Draft genome sequence of Acetobacterium bakii DSM 8293, a potential psychrophilic chemical producer through syngas fermentation.</title>
        <authorList>
            <person name="Song Y."/>
            <person name="Hwang S."/>
            <person name="Cho B.-K."/>
        </authorList>
    </citation>
    <scope>NUCLEOTIDE SEQUENCE [LARGE SCALE GENOMIC DNA]</scope>
    <source>
        <strain evidence="4">DSM 8239</strain>
    </source>
</reference>
<evidence type="ECO:0000313" key="3">
    <source>
        <dbReference type="EMBL" id="KNZ43468.1"/>
    </source>
</evidence>
<keyword evidence="4" id="KW-1185">Reference proteome</keyword>
<dbReference type="CDD" id="cd00088">
    <property type="entry name" value="HPT"/>
    <property type="match status" value="1"/>
</dbReference>
<evidence type="ECO:0000256" key="1">
    <source>
        <dbReference type="PROSITE-ProRule" id="PRU00110"/>
    </source>
</evidence>
<evidence type="ECO:0000259" key="2">
    <source>
        <dbReference type="PROSITE" id="PS50894"/>
    </source>
</evidence>
<dbReference type="AlphaFoldDB" id="A0A0L6U4P0"/>
<evidence type="ECO:0000313" key="4">
    <source>
        <dbReference type="Proteomes" id="UP000036873"/>
    </source>
</evidence>
<dbReference type="InterPro" id="IPR051315">
    <property type="entry name" value="Bact_Chemotaxis_CheA"/>
</dbReference>
<dbReference type="Gene3D" id="1.20.120.160">
    <property type="entry name" value="HPT domain"/>
    <property type="match status" value="1"/>
</dbReference>
<proteinExistence type="predicted"/>
<organism evidence="3 4">
    <name type="scientific">Acetobacterium bakii</name>
    <dbReference type="NCBI Taxonomy" id="52689"/>
    <lineage>
        <taxon>Bacteria</taxon>
        <taxon>Bacillati</taxon>
        <taxon>Bacillota</taxon>
        <taxon>Clostridia</taxon>
        <taxon>Eubacteriales</taxon>
        <taxon>Eubacteriaceae</taxon>
        <taxon>Acetobacterium</taxon>
    </lineage>
</organism>
<dbReference type="PANTHER" id="PTHR43395:SF10">
    <property type="entry name" value="CHEMOTAXIS PROTEIN CHEA"/>
    <property type="match status" value="1"/>
</dbReference>
<sequence length="483" mass="55179">MDSMIQLYLEETEDMLQKAEECMIRLEVEYSGADINELFRIAHTIKGSSHMVGYVDVGNLMHKIEDMLDCARNGSILFEQSIVSLCFEGLDITKKMLLCKKRQGSDEIMESITNDAQRISETIEIFIRVNKQEEVVAVIRQPEPGIISSYLGKPSDGKNTYFITFFFEEEVPMISPVVVMILNSVEEMGTLIFSSVDDNYFSGNSSKQELKTYEIIISTATDEAELYAYFALNYVEKINIVDLSRSKLAQNDHSFLHSNDTLYVVILKALMELHRIDLSQEVITSREELDAMKFLSEAVKALSSQKKNPMVDNFLDDFKKINDQIIKFFEGPADIDNNISSNYQKQVVRLIEKSFHYTKGKQVVSFFKADKDSFISRLRNFVGKMNKTSTFILLIDVSQLTVLHEDEVRALIEIRNQIEAKGIVIGIIAEGYQVRSIINIFDSIRNVENFHVSKSGLEAILRSFNSEDSYQIISKKIKDVQYG</sequence>
<feature type="domain" description="HPt" evidence="2">
    <location>
        <begin position="1"/>
        <end position="100"/>
    </location>
</feature>
<dbReference type="EMBL" id="LGYO01000003">
    <property type="protein sequence ID" value="KNZ43468.1"/>
    <property type="molecule type" value="Genomic_DNA"/>
</dbReference>
<dbReference type="OrthoDB" id="1948081at2"/>
<dbReference type="SMART" id="SM00073">
    <property type="entry name" value="HPT"/>
    <property type="match status" value="1"/>
</dbReference>
<dbReference type="GO" id="GO:0000160">
    <property type="term" value="P:phosphorelay signal transduction system"/>
    <property type="evidence" value="ECO:0007669"/>
    <property type="project" value="InterPro"/>
</dbReference>